<dbReference type="RefSeq" id="XP_048136785.1">
    <property type="nucleotide sequence ID" value="XM_048280828.1"/>
</dbReference>
<name>A0ABM3HJL5_9MYRT</name>
<organism evidence="4 5">
    <name type="scientific">Rhodamnia argentea</name>
    <dbReference type="NCBI Taxonomy" id="178133"/>
    <lineage>
        <taxon>Eukaryota</taxon>
        <taxon>Viridiplantae</taxon>
        <taxon>Streptophyta</taxon>
        <taxon>Embryophyta</taxon>
        <taxon>Tracheophyta</taxon>
        <taxon>Spermatophyta</taxon>
        <taxon>Magnoliopsida</taxon>
        <taxon>eudicotyledons</taxon>
        <taxon>Gunneridae</taxon>
        <taxon>Pentapetalae</taxon>
        <taxon>rosids</taxon>
        <taxon>malvids</taxon>
        <taxon>Myrtales</taxon>
        <taxon>Myrtaceae</taxon>
        <taxon>Myrtoideae</taxon>
        <taxon>Myrteae</taxon>
        <taxon>Australasian group</taxon>
        <taxon>Rhodamnia</taxon>
    </lineage>
</organism>
<evidence type="ECO:0000256" key="1">
    <source>
        <dbReference type="ARBA" id="ARBA00023015"/>
    </source>
</evidence>
<evidence type="ECO:0000313" key="5">
    <source>
        <dbReference type="RefSeq" id="XP_048136785.1"/>
    </source>
</evidence>
<dbReference type="PANTHER" id="PTHR33124:SF9">
    <property type="entry name" value="TRANSCRIPTION FACTOR"/>
    <property type="match status" value="1"/>
</dbReference>
<dbReference type="Proteomes" id="UP000827889">
    <property type="component" value="Chromosome 6"/>
</dbReference>
<dbReference type="InterPro" id="IPR044660">
    <property type="entry name" value="IBH1-like"/>
</dbReference>
<proteinExistence type="predicted"/>
<keyword evidence="1" id="KW-0805">Transcription regulation</keyword>
<evidence type="ECO:0000256" key="2">
    <source>
        <dbReference type="ARBA" id="ARBA00023163"/>
    </source>
</evidence>
<accession>A0ABM3HJL5</accession>
<feature type="compositionally biased region" description="Polar residues" evidence="3">
    <location>
        <begin position="1"/>
        <end position="11"/>
    </location>
</feature>
<evidence type="ECO:0000256" key="3">
    <source>
        <dbReference type="SAM" id="MobiDB-lite"/>
    </source>
</evidence>
<dbReference type="PANTHER" id="PTHR33124">
    <property type="entry name" value="TRANSCRIPTION FACTOR IBH1-LIKE 1"/>
    <property type="match status" value="1"/>
</dbReference>
<feature type="region of interest" description="Disordered" evidence="3">
    <location>
        <begin position="1"/>
        <end position="30"/>
    </location>
</feature>
<reference evidence="5" key="1">
    <citation type="submission" date="2025-08" db="UniProtKB">
        <authorList>
            <consortium name="RefSeq"/>
        </authorList>
    </citation>
    <scope>IDENTIFICATION</scope>
    <source>
        <tissue evidence="5">Leaf</tissue>
    </source>
</reference>
<keyword evidence="2" id="KW-0804">Transcription</keyword>
<sequence>MSTRCKTFSSQPKPLRKRRPARRAPPLPPSASLIARDLTVLMKVKKLQKLIPGGRGLQPDRLLSRTADYILHLRSQVDVLQALSKIYGHK</sequence>
<gene>
    <name evidence="5" type="primary">LOC115727067</name>
</gene>
<dbReference type="GeneID" id="115727067"/>
<protein>
    <submittedName>
        <fullName evidence="5">Transcription factor IBH1-like</fullName>
    </submittedName>
</protein>
<keyword evidence="4" id="KW-1185">Reference proteome</keyword>
<evidence type="ECO:0000313" key="4">
    <source>
        <dbReference type="Proteomes" id="UP000827889"/>
    </source>
</evidence>